<dbReference type="AlphaFoldDB" id="A0AAV3XH26"/>
<dbReference type="EMBL" id="BLAY01000085">
    <property type="protein sequence ID" value="GET40245.1"/>
    <property type="molecule type" value="Genomic_DNA"/>
</dbReference>
<keyword evidence="4" id="KW-1185">Reference proteome</keyword>
<dbReference type="PANTHER" id="PTHR43179:SF7">
    <property type="entry name" value="RHAMNOSYLTRANSFERASE WBBL"/>
    <property type="match status" value="1"/>
</dbReference>
<keyword evidence="3" id="KW-0808">Transferase</keyword>
<dbReference type="RefSeq" id="WP_373872869.1">
    <property type="nucleotide sequence ID" value="NZ_BLAY01000085.1"/>
</dbReference>
<accession>A0AAV3XH26</accession>
<feature type="domain" description="Glycosyltransferase 2-like" evidence="2">
    <location>
        <begin position="32"/>
        <end position="166"/>
    </location>
</feature>
<dbReference type="InterPro" id="IPR001173">
    <property type="entry name" value="Glyco_trans_2-like"/>
</dbReference>
<organism evidence="3 4">
    <name type="scientific">Microseira wollei NIES-4236</name>
    <dbReference type="NCBI Taxonomy" id="2530354"/>
    <lineage>
        <taxon>Bacteria</taxon>
        <taxon>Bacillati</taxon>
        <taxon>Cyanobacteriota</taxon>
        <taxon>Cyanophyceae</taxon>
        <taxon>Oscillatoriophycideae</taxon>
        <taxon>Aerosakkonematales</taxon>
        <taxon>Aerosakkonemataceae</taxon>
        <taxon>Microseira</taxon>
    </lineage>
</organism>
<dbReference type="Gene3D" id="3.90.550.10">
    <property type="entry name" value="Spore Coat Polysaccharide Biosynthesis Protein SpsA, Chain A"/>
    <property type="match status" value="1"/>
</dbReference>
<evidence type="ECO:0000259" key="2">
    <source>
        <dbReference type="Pfam" id="PF00535"/>
    </source>
</evidence>
<evidence type="ECO:0000313" key="4">
    <source>
        <dbReference type="Proteomes" id="UP001050975"/>
    </source>
</evidence>
<dbReference type="PANTHER" id="PTHR43179">
    <property type="entry name" value="RHAMNOSYLTRANSFERASE WBBL"/>
    <property type="match status" value="1"/>
</dbReference>
<keyword evidence="1" id="KW-0812">Transmembrane</keyword>
<dbReference type="GO" id="GO:0016740">
    <property type="term" value="F:transferase activity"/>
    <property type="evidence" value="ECO:0007669"/>
    <property type="project" value="UniProtKB-KW"/>
</dbReference>
<gene>
    <name evidence="3" type="ORF">MiSe_50540</name>
</gene>
<feature type="transmembrane region" description="Helical" evidence="1">
    <location>
        <begin position="295"/>
        <end position="316"/>
    </location>
</feature>
<reference evidence="3" key="1">
    <citation type="submission" date="2019-10" db="EMBL/GenBank/DDBJ databases">
        <title>Draft genome sequece of Microseira wollei NIES-4236.</title>
        <authorList>
            <person name="Yamaguchi H."/>
            <person name="Suzuki S."/>
            <person name="Kawachi M."/>
        </authorList>
    </citation>
    <scope>NUCLEOTIDE SEQUENCE</scope>
    <source>
        <strain evidence="3">NIES-4236</strain>
    </source>
</reference>
<name>A0AAV3XH26_9CYAN</name>
<comment type="caution">
    <text evidence="3">The sequence shown here is derived from an EMBL/GenBank/DDBJ whole genome shotgun (WGS) entry which is preliminary data.</text>
</comment>
<dbReference type="CDD" id="cd04186">
    <property type="entry name" value="GT_2_like_c"/>
    <property type="match status" value="1"/>
</dbReference>
<evidence type="ECO:0000313" key="3">
    <source>
        <dbReference type="EMBL" id="GET40245.1"/>
    </source>
</evidence>
<protein>
    <submittedName>
        <fullName evidence="3">Glycosyl transferase family 2</fullName>
    </submittedName>
</protein>
<dbReference type="Pfam" id="PF00535">
    <property type="entry name" value="Glycos_transf_2"/>
    <property type="match status" value="1"/>
</dbReference>
<sequence length="353" mass="39950">MIDQTEEYTTVQEDNYIMSHEIEPNTSLTLLIVILNYRTPNLTIDCLRSLVDQVQSLPGIRVVVSDNASGDGSVEQIDRAIKTEGWHEWVSLMPLERNGGFAFGNNAPVRKALASTNPPRYILLLNPDTIVHPGAIGALVEFMDSHPRVGIAGSRLENPDGTPQRSAFRFHTVLSELDGGLRLGIVSQLLEKWVVAPPVPEASTQTDWVSGASIIVRREVFEQVGLLDEEYFMYYEETDFCWRALTAGWSCWYVPQSRIIHFVGQSSGVHAPNIAPKRLPQYWFDSRRRYFLKNYGWLSAFFADTAWILGYLLWLLRRVVQGKPDNDPPYLLQDFLRNSVFLGNGLTSNFLKG</sequence>
<keyword evidence="1" id="KW-1133">Transmembrane helix</keyword>
<evidence type="ECO:0000256" key="1">
    <source>
        <dbReference type="SAM" id="Phobius"/>
    </source>
</evidence>
<dbReference type="InterPro" id="IPR029044">
    <property type="entry name" value="Nucleotide-diphossugar_trans"/>
</dbReference>
<proteinExistence type="predicted"/>
<dbReference type="SUPFAM" id="SSF53448">
    <property type="entry name" value="Nucleotide-diphospho-sugar transferases"/>
    <property type="match status" value="1"/>
</dbReference>
<keyword evidence="1" id="KW-0472">Membrane</keyword>
<dbReference type="Proteomes" id="UP001050975">
    <property type="component" value="Unassembled WGS sequence"/>
</dbReference>